<evidence type="ECO:0000256" key="3">
    <source>
        <dbReference type="ARBA" id="ARBA00022833"/>
    </source>
</evidence>
<dbReference type="EMBL" id="PCSZ01000075">
    <property type="protein sequence ID" value="PIP60285.1"/>
    <property type="molecule type" value="Genomic_DNA"/>
</dbReference>
<dbReference type="Pfam" id="PF01258">
    <property type="entry name" value="zf-dskA_traR"/>
    <property type="match status" value="1"/>
</dbReference>
<dbReference type="Gene3D" id="1.20.120.910">
    <property type="entry name" value="DksA, coiled-coil domain"/>
    <property type="match status" value="1"/>
</dbReference>
<evidence type="ECO:0000313" key="6">
    <source>
        <dbReference type="EMBL" id="PIP60285.1"/>
    </source>
</evidence>
<feature type="zinc finger region" description="dksA C4-type" evidence="4">
    <location>
        <begin position="63"/>
        <end position="87"/>
    </location>
</feature>
<dbReference type="GO" id="GO:0008270">
    <property type="term" value="F:zinc ion binding"/>
    <property type="evidence" value="ECO:0007669"/>
    <property type="project" value="UniProtKB-KW"/>
</dbReference>
<organism evidence="6 7">
    <name type="scientific">Candidatus Uhrbacteria bacterium CG22_combo_CG10-13_8_21_14_all_47_17</name>
    <dbReference type="NCBI Taxonomy" id="1975041"/>
    <lineage>
        <taxon>Bacteria</taxon>
        <taxon>Candidatus Uhriibacteriota</taxon>
    </lineage>
</organism>
<evidence type="ECO:0000256" key="1">
    <source>
        <dbReference type="ARBA" id="ARBA00022723"/>
    </source>
</evidence>
<keyword evidence="2" id="KW-0863">Zinc-finger</keyword>
<evidence type="ECO:0000256" key="4">
    <source>
        <dbReference type="PROSITE-ProRule" id="PRU00510"/>
    </source>
</evidence>
<feature type="domain" description="Zinc finger DksA/TraR C4-type" evidence="5">
    <location>
        <begin position="58"/>
        <end position="91"/>
    </location>
</feature>
<dbReference type="Proteomes" id="UP000231581">
    <property type="component" value="Unassembled WGS sequence"/>
</dbReference>
<dbReference type="AlphaFoldDB" id="A0A2H0BRI5"/>
<keyword evidence="1" id="KW-0479">Metal-binding</keyword>
<comment type="caution">
    <text evidence="6">The sequence shown here is derived from an EMBL/GenBank/DDBJ whole genome shotgun (WGS) entry which is preliminary data.</text>
</comment>
<gene>
    <name evidence="6" type="ORF">COX00_04050</name>
</gene>
<dbReference type="InterPro" id="IPR000962">
    <property type="entry name" value="Znf_DskA_TraR"/>
</dbReference>
<proteinExistence type="predicted"/>
<evidence type="ECO:0000313" key="7">
    <source>
        <dbReference type="Proteomes" id="UP000231581"/>
    </source>
</evidence>
<evidence type="ECO:0000256" key="2">
    <source>
        <dbReference type="ARBA" id="ARBA00022771"/>
    </source>
</evidence>
<reference evidence="6 7" key="1">
    <citation type="submission" date="2017-09" db="EMBL/GenBank/DDBJ databases">
        <title>Depth-based differentiation of microbial function through sediment-hosted aquifers and enrichment of novel symbionts in the deep terrestrial subsurface.</title>
        <authorList>
            <person name="Probst A.J."/>
            <person name="Ladd B."/>
            <person name="Jarett J.K."/>
            <person name="Geller-Mcgrath D.E."/>
            <person name="Sieber C.M."/>
            <person name="Emerson J.B."/>
            <person name="Anantharaman K."/>
            <person name="Thomas B.C."/>
            <person name="Malmstrom R."/>
            <person name="Stieglmeier M."/>
            <person name="Klingl A."/>
            <person name="Woyke T."/>
            <person name="Ryan C.M."/>
            <person name="Banfield J.F."/>
        </authorList>
    </citation>
    <scope>NUCLEOTIDE SEQUENCE [LARGE SCALE GENOMIC DNA]</scope>
    <source>
        <strain evidence="6">CG22_combo_CG10-13_8_21_14_all_47_17</strain>
    </source>
</reference>
<dbReference type="InterPro" id="IPR020458">
    <property type="entry name" value="Znf_DskA_TraR_CS"/>
</dbReference>
<sequence>MRSEFLTRQRKILIAKQDEYRALAADFRDGGSLPDRIRFKFHVLLPAVTRALEKIGLGDYYVCDECGESIPLRRLELVPAATHCVGCQEARDVRAA</sequence>
<keyword evidence="3" id="KW-0862">Zinc</keyword>
<name>A0A2H0BRI5_9BACT</name>
<dbReference type="PROSITE" id="PS51128">
    <property type="entry name" value="ZF_DKSA_2"/>
    <property type="match status" value="1"/>
</dbReference>
<evidence type="ECO:0000259" key="5">
    <source>
        <dbReference type="Pfam" id="PF01258"/>
    </source>
</evidence>
<dbReference type="PANTHER" id="PTHR33823">
    <property type="entry name" value="RNA POLYMERASE-BINDING TRANSCRIPTION FACTOR DKSA-RELATED"/>
    <property type="match status" value="1"/>
</dbReference>
<protein>
    <recommendedName>
        <fullName evidence="5">Zinc finger DksA/TraR C4-type domain-containing protein</fullName>
    </recommendedName>
</protein>
<dbReference type="PANTHER" id="PTHR33823:SF4">
    <property type="entry name" value="GENERAL STRESS PROTEIN 16O"/>
    <property type="match status" value="1"/>
</dbReference>
<accession>A0A2H0BRI5</accession>
<dbReference type="PROSITE" id="PS01102">
    <property type="entry name" value="ZF_DKSA_1"/>
    <property type="match status" value="1"/>
</dbReference>
<dbReference type="SUPFAM" id="SSF57716">
    <property type="entry name" value="Glucocorticoid receptor-like (DNA-binding domain)"/>
    <property type="match status" value="1"/>
</dbReference>